<feature type="domain" description="Histidine kinase" evidence="15">
    <location>
        <begin position="250"/>
        <end position="463"/>
    </location>
</feature>
<evidence type="ECO:0000256" key="12">
    <source>
        <dbReference type="ARBA" id="ARBA00023012"/>
    </source>
</evidence>
<dbReference type="EC" id="2.7.13.3" evidence="14"/>
<dbReference type="CDD" id="cd00082">
    <property type="entry name" value="HisKA"/>
    <property type="match status" value="1"/>
</dbReference>
<keyword evidence="18" id="KW-1185">Reference proteome</keyword>
<dbReference type="GO" id="GO:0005886">
    <property type="term" value="C:plasma membrane"/>
    <property type="evidence" value="ECO:0007669"/>
    <property type="project" value="UniProtKB-SubCell"/>
</dbReference>
<dbReference type="PROSITE" id="PS50885">
    <property type="entry name" value="HAMP"/>
    <property type="match status" value="1"/>
</dbReference>
<comment type="subcellular location">
    <subcellularLocation>
        <location evidence="2">Cell inner membrane</location>
        <topology evidence="2">Multi-pass membrane protein</topology>
    </subcellularLocation>
</comment>
<gene>
    <name evidence="17" type="ORF">ABW22_12395</name>
</gene>
<comment type="catalytic activity">
    <reaction evidence="1 14">
        <text>ATP + protein L-histidine = ADP + protein N-phospho-L-histidine.</text>
        <dbReference type="EC" id="2.7.13.3"/>
    </reaction>
</comment>
<keyword evidence="11 14" id="KW-1133">Transmembrane helix</keyword>
<evidence type="ECO:0000256" key="3">
    <source>
        <dbReference type="ARBA" id="ARBA00022475"/>
    </source>
</evidence>
<keyword evidence="6 14" id="KW-0808">Transferase</keyword>
<dbReference type="STRING" id="1123392.GCA_000376425_02980"/>
<evidence type="ECO:0000259" key="15">
    <source>
        <dbReference type="PROSITE" id="PS50109"/>
    </source>
</evidence>
<evidence type="ECO:0000256" key="5">
    <source>
        <dbReference type="ARBA" id="ARBA00022553"/>
    </source>
</evidence>
<dbReference type="RefSeq" id="WP_059757124.1">
    <property type="nucleotide sequence ID" value="NZ_LDUG01000036.1"/>
</dbReference>
<name>A0A106BKL3_THIDE</name>
<evidence type="ECO:0000256" key="1">
    <source>
        <dbReference type="ARBA" id="ARBA00000085"/>
    </source>
</evidence>
<evidence type="ECO:0000256" key="7">
    <source>
        <dbReference type="ARBA" id="ARBA00022692"/>
    </source>
</evidence>
<sequence>MKPLSLTARISLLFAVAASLVLLTTGYFLTQVVETHFEQEDRFELNGKLELIQSLFRHASSSQELDHLPQQLDNALVGHHGLAVVVTEATGNIWFATSGADFPRTLLQACQTKPAACKYGTLHQWKQNGVSHRGMAVSITAGSGKPYTVAVAQDIKHHELFMDTFRSVLGIAIALAALATAGLGWMATRWGLSPLRQVTHMVAGMSAEHLADRLPATGLPTELKPLADAFNAMLARLDDSFRRLSEFSSDIAHELRTPISNLMTQTQVALSSARDKNEYKEVLYSSLEEYERMAQMVGDMLYLAQADNCLLKPGVEKVNLANEIQDLFDYFEAWAEERAVTLAQTGSATVSGDRLMLRRALSNLISNAIRHTPRGQIVQVSLAGPGDKATVSVENPGREIPAEHLPRLFDRFYRIDPSRQRQGDGAGLGLAIVKSIVDAHGGIIAVTSDEQKTRFQLTLPALAE</sequence>
<dbReference type="FunFam" id="3.30.565.10:FF:000006">
    <property type="entry name" value="Sensor histidine kinase WalK"/>
    <property type="match status" value="1"/>
</dbReference>
<evidence type="ECO:0000256" key="4">
    <source>
        <dbReference type="ARBA" id="ARBA00022519"/>
    </source>
</evidence>
<dbReference type="EMBL" id="LDUG01000036">
    <property type="protein sequence ID" value="KVW94200.1"/>
    <property type="molecule type" value="Genomic_DNA"/>
</dbReference>
<dbReference type="Pfam" id="PF02518">
    <property type="entry name" value="HATPase_c"/>
    <property type="match status" value="1"/>
</dbReference>
<dbReference type="PANTHER" id="PTHR45436:SF15">
    <property type="entry name" value="SENSOR HISTIDINE KINASE CUSS"/>
    <property type="match status" value="1"/>
</dbReference>
<keyword evidence="8 14" id="KW-0547">Nucleotide-binding</keyword>
<evidence type="ECO:0000256" key="13">
    <source>
        <dbReference type="ARBA" id="ARBA00023136"/>
    </source>
</evidence>
<dbReference type="PANTHER" id="PTHR45436">
    <property type="entry name" value="SENSOR HISTIDINE KINASE YKOH"/>
    <property type="match status" value="1"/>
</dbReference>
<dbReference type="Pfam" id="PF00672">
    <property type="entry name" value="HAMP"/>
    <property type="match status" value="1"/>
</dbReference>
<dbReference type="AlphaFoldDB" id="A0A106BKL3"/>
<evidence type="ECO:0000313" key="17">
    <source>
        <dbReference type="EMBL" id="KVW94200.1"/>
    </source>
</evidence>
<dbReference type="InterPro" id="IPR004358">
    <property type="entry name" value="Sig_transdc_His_kin-like_C"/>
</dbReference>
<dbReference type="NCBIfam" id="TIGR01386">
    <property type="entry name" value="cztS_silS_copS"/>
    <property type="match status" value="1"/>
</dbReference>
<dbReference type="SUPFAM" id="SSF47384">
    <property type="entry name" value="Homodimeric domain of signal transducing histidine kinase"/>
    <property type="match status" value="1"/>
</dbReference>
<dbReference type="GO" id="GO:0000155">
    <property type="term" value="F:phosphorelay sensor kinase activity"/>
    <property type="evidence" value="ECO:0007669"/>
    <property type="project" value="InterPro"/>
</dbReference>
<dbReference type="SMART" id="SM00304">
    <property type="entry name" value="HAMP"/>
    <property type="match status" value="1"/>
</dbReference>
<dbReference type="OrthoDB" id="9786919at2"/>
<evidence type="ECO:0000256" key="11">
    <source>
        <dbReference type="ARBA" id="ARBA00022989"/>
    </source>
</evidence>
<evidence type="ECO:0000313" key="18">
    <source>
        <dbReference type="Proteomes" id="UP000064243"/>
    </source>
</evidence>
<dbReference type="PROSITE" id="PS50109">
    <property type="entry name" value="HIS_KIN"/>
    <property type="match status" value="1"/>
</dbReference>
<dbReference type="PATRIC" id="fig|36861.3.peg.2257"/>
<dbReference type="InterPro" id="IPR050428">
    <property type="entry name" value="TCS_sensor_his_kinase"/>
</dbReference>
<accession>A0A106BKL3</accession>
<feature type="domain" description="HAMP" evidence="16">
    <location>
        <begin position="189"/>
        <end position="242"/>
    </location>
</feature>
<dbReference type="InterPro" id="IPR006290">
    <property type="entry name" value="CztS_silS_copS"/>
</dbReference>
<dbReference type="Proteomes" id="UP000064243">
    <property type="component" value="Unassembled WGS sequence"/>
</dbReference>
<comment type="caution">
    <text evidence="17">The sequence shown here is derived from an EMBL/GenBank/DDBJ whole genome shotgun (WGS) entry which is preliminary data.</text>
</comment>
<keyword evidence="9 14" id="KW-0418">Kinase</keyword>
<evidence type="ECO:0000256" key="2">
    <source>
        <dbReference type="ARBA" id="ARBA00004429"/>
    </source>
</evidence>
<protein>
    <recommendedName>
        <fullName evidence="14">Sensor protein</fullName>
        <ecNumber evidence="14">2.7.13.3</ecNumber>
    </recommendedName>
</protein>
<dbReference type="SUPFAM" id="SSF55874">
    <property type="entry name" value="ATPase domain of HSP90 chaperone/DNA topoisomerase II/histidine kinase"/>
    <property type="match status" value="1"/>
</dbReference>
<organism evidence="17 18">
    <name type="scientific">Thiobacillus denitrificans</name>
    <dbReference type="NCBI Taxonomy" id="36861"/>
    <lineage>
        <taxon>Bacteria</taxon>
        <taxon>Pseudomonadati</taxon>
        <taxon>Pseudomonadota</taxon>
        <taxon>Betaproteobacteria</taxon>
        <taxon>Nitrosomonadales</taxon>
        <taxon>Thiobacillaceae</taxon>
        <taxon>Thiobacillus</taxon>
    </lineage>
</organism>
<dbReference type="SMART" id="SM00388">
    <property type="entry name" value="HisKA"/>
    <property type="match status" value="1"/>
</dbReference>
<dbReference type="InterPro" id="IPR003594">
    <property type="entry name" value="HATPase_dom"/>
</dbReference>
<evidence type="ECO:0000256" key="10">
    <source>
        <dbReference type="ARBA" id="ARBA00022840"/>
    </source>
</evidence>
<dbReference type="InterPro" id="IPR003660">
    <property type="entry name" value="HAMP_dom"/>
</dbReference>
<keyword evidence="5" id="KW-0597">Phosphoprotein</keyword>
<dbReference type="SMART" id="SM00387">
    <property type="entry name" value="HATPase_c"/>
    <property type="match status" value="1"/>
</dbReference>
<dbReference type="Pfam" id="PF21085">
    <property type="entry name" value="CusS"/>
    <property type="match status" value="1"/>
</dbReference>
<dbReference type="CDD" id="cd00075">
    <property type="entry name" value="HATPase"/>
    <property type="match status" value="1"/>
</dbReference>
<keyword evidence="4 14" id="KW-0997">Cell inner membrane</keyword>
<dbReference type="Pfam" id="PF00512">
    <property type="entry name" value="HisKA"/>
    <property type="match status" value="1"/>
</dbReference>
<dbReference type="Gene3D" id="1.10.287.130">
    <property type="match status" value="1"/>
</dbReference>
<dbReference type="CDD" id="cd06225">
    <property type="entry name" value="HAMP"/>
    <property type="match status" value="1"/>
</dbReference>
<dbReference type="FunFam" id="1.10.287.130:FF:000001">
    <property type="entry name" value="Two-component sensor histidine kinase"/>
    <property type="match status" value="1"/>
</dbReference>
<dbReference type="InterPro" id="IPR036890">
    <property type="entry name" value="HATPase_C_sf"/>
</dbReference>
<dbReference type="Gene3D" id="3.30.565.10">
    <property type="entry name" value="Histidine kinase-like ATPase, C-terminal domain"/>
    <property type="match status" value="1"/>
</dbReference>
<evidence type="ECO:0000256" key="6">
    <source>
        <dbReference type="ARBA" id="ARBA00022679"/>
    </source>
</evidence>
<evidence type="ECO:0000256" key="14">
    <source>
        <dbReference type="RuleBase" id="RU364088"/>
    </source>
</evidence>
<dbReference type="InterPro" id="IPR036097">
    <property type="entry name" value="HisK_dim/P_sf"/>
</dbReference>
<dbReference type="InterPro" id="IPR003661">
    <property type="entry name" value="HisK_dim/P_dom"/>
</dbReference>
<keyword evidence="13 14" id="KW-0472">Membrane</keyword>
<reference evidence="17 18" key="1">
    <citation type="journal article" date="2015" name="Appl. Environ. Microbiol.">
        <title>Aerobic and Anaerobic Thiosulfate Oxidation by a Cold-Adapted, Subglacial Chemoautotroph.</title>
        <authorList>
            <person name="Harrold Z.R."/>
            <person name="Skidmore M.L."/>
            <person name="Hamilton T.L."/>
            <person name="Desch L."/>
            <person name="Amada K."/>
            <person name="van Gelder W."/>
            <person name="Glover K."/>
            <person name="Roden E.E."/>
            <person name="Boyd E.S."/>
        </authorList>
    </citation>
    <scope>NUCLEOTIDE SEQUENCE [LARGE SCALE GENOMIC DNA]</scope>
    <source>
        <strain evidence="17 18">RG</strain>
    </source>
</reference>
<proteinExistence type="predicted"/>
<keyword evidence="10 14" id="KW-0067">ATP-binding</keyword>
<comment type="function">
    <text evidence="14">Member of a two-component regulatory system.</text>
</comment>
<keyword evidence="7 14" id="KW-0812">Transmembrane</keyword>
<feature type="transmembrane region" description="Helical" evidence="14">
    <location>
        <begin position="168"/>
        <end position="187"/>
    </location>
</feature>
<dbReference type="InterPro" id="IPR048590">
    <property type="entry name" value="CusS-like_sensor"/>
</dbReference>
<evidence type="ECO:0000256" key="8">
    <source>
        <dbReference type="ARBA" id="ARBA00022741"/>
    </source>
</evidence>
<dbReference type="PRINTS" id="PR00344">
    <property type="entry name" value="BCTRLSENSOR"/>
</dbReference>
<evidence type="ECO:0000259" key="16">
    <source>
        <dbReference type="PROSITE" id="PS50885"/>
    </source>
</evidence>
<evidence type="ECO:0000256" key="9">
    <source>
        <dbReference type="ARBA" id="ARBA00022777"/>
    </source>
</evidence>
<keyword evidence="3 14" id="KW-1003">Cell membrane</keyword>
<dbReference type="Gene3D" id="6.10.340.10">
    <property type="match status" value="1"/>
</dbReference>
<keyword evidence="12 14" id="KW-0902">Two-component regulatory system</keyword>
<dbReference type="InterPro" id="IPR005467">
    <property type="entry name" value="His_kinase_dom"/>
</dbReference>
<dbReference type="GO" id="GO:0005524">
    <property type="term" value="F:ATP binding"/>
    <property type="evidence" value="ECO:0007669"/>
    <property type="project" value="UniProtKB-KW"/>
</dbReference>